<gene>
    <name evidence="2" type="ORF">GGR14_003772</name>
</gene>
<dbReference type="GeneID" id="93099912"/>
<sequence length="208" mass="23559">MMKIFYVFLVLWVVFTGCDNDFYHDSGLADGKHDCTVWEYLQTDHYNWDSVIVMIEHAGLKDVFDGTNPGFQQITFFAPTNLSINQFLFKTTDEAGEMVYSSVKEVPAELCREMLLAHVLDRRMMKEDFDYEVKGTLTGGTMVTTIGGVELRVYRTLTPYNGIPDIGPESLFFHAVLSGHIAMVASADIEMTNGVVHSLSYTYEFTEL</sequence>
<dbReference type="EMBL" id="JACIES010000014">
    <property type="protein sequence ID" value="MBB4027955.1"/>
    <property type="molecule type" value="Genomic_DNA"/>
</dbReference>
<evidence type="ECO:0000313" key="2">
    <source>
        <dbReference type="EMBL" id="MBB4027955.1"/>
    </source>
</evidence>
<dbReference type="PROSITE" id="PS50213">
    <property type="entry name" value="FAS1"/>
    <property type="match status" value="1"/>
</dbReference>
<dbReference type="AlphaFoldDB" id="A0A7W6HZQ4"/>
<feature type="domain" description="FAS1" evidence="1">
    <location>
        <begin position="35"/>
        <end position="203"/>
    </location>
</feature>
<dbReference type="Pfam" id="PF02469">
    <property type="entry name" value="Fasciclin"/>
    <property type="match status" value="1"/>
</dbReference>
<dbReference type="SUPFAM" id="SSF82153">
    <property type="entry name" value="FAS1 domain"/>
    <property type="match status" value="1"/>
</dbReference>
<dbReference type="RefSeq" id="WP_229783031.1">
    <property type="nucleotide sequence ID" value="NZ_AP028155.1"/>
</dbReference>
<organism evidence="2 3">
    <name type="scientific">Butyricimonas faecihominis</name>
    <dbReference type="NCBI Taxonomy" id="1472416"/>
    <lineage>
        <taxon>Bacteria</taxon>
        <taxon>Pseudomonadati</taxon>
        <taxon>Bacteroidota</taxon>
        <taxon>Bacteroidia</taxon>
        <taxon>Bacteroidales</taxon>
        <taxon>Odoribacteraceae</taxon>
        <taxon>Butyricimonas</taxon>
    </lineage>
</organism>
<evidence type="ECO:0000259" key="1">
    <source>
        <dbReference type="PROSITE" id="PS50213"/>
    </source>
</evidence>
<keyword evidence="3" id="KW-1185">Reference proteome</keyword>
<name>A0A7W6HZQ4_9BACT</name>
<evidence type="ECO:0000313" key="3">
    <source>
        <dbReference type="Proteomes" id="UP000546007"/>
    </source>
</evidence>
<dbReference type="Proteomes" id="UP000546007">
    <property type="component" value="Unassembled WGS sequence"/>
</dbReference>
<reference evidence="2 3" key="1">
    <citation type="submission" date="2020-08" db="EMBL/GenBank/DDBJ databases">
        <title>Genomic Encyclopedia of Type Strains, Phase IV (KMG-IV): sequencing the most valuable type-strain genomes for metagenomic binning, comparative biology and taxonomic classification.</title>
        <authorList>
            <person name="Goeker M."/>
        </authorList>
    </citation>
    <scope>NUCLEOTIDE SEQUENCE [LARGE SCALE GENOMIC DNA]</scope>
    <source>
        <strain evidence="2 3">DSM 105721</strain>
    </source>
</reference>
<dbReference type="Gene3D" id="2.30.180.10">
    <property type="entry name" value="FAS1 domain"/>
    <property type="match status" value="1"/>
</dbReference>
<dbReference type="PROSITE" id="PS51257">
    <property type="entry name" value="PROKAR_LIPOPROTEIN"/>
    <property type="match status" value="1"/>
</dbReference>
<dbReference type="InterPro" id="IPR036378">
    <property type="entry name" value="FAS1_dom_sf"/>
</dbReference>
<comment type="caution">
    <text evidence="2">The sequence shown here is derived from an EMBL/GenBank/DDBJ whole genome shotgun (WGS) entry which is preliminary data.</text>
</comment>
<accession>A0A7W6HZQ4</accession>
<proteinExistence type="predicted"/>
<protein>
    <submittedName>
        <fullName evidence="2">Putative surface protein with fasciclin (FAS1) repeats</fullName>
    </submittedName>
</protein>
<dbReference type="InterPro" id="IPR000782">
    <property type="entry name" value="FAS1_domain"/>
</dbReference>